<feature type="compositionally biased region" description="Basic and acidic residues" evidence="1">
    <location>
        <begin position="81"/>
        <end position="99"/>
    </location>
</feature>
<reference evidence="3" key="2">
    <citation type="submission" date="2013-12" db="EMBL/GenBank/DDBJ databases">
        <title>Evolution of pathogenesis and genome organization in the Tremellales.</title>
        <authorList>
            <person name="Cuomo C."/>
            <person name="Litvintseva A."/>
            <person name="Heitman J."/>
            <person name="Chen Y."/>
            <person name="Sun S."/>
            <person name="Springer D."/>
            <person name="Dromer F."/>
            <person name="Young S."/>
            <person name="Zeng Q."/>
            <person name="Chapman S."/>
            <person name="Gujja S."/>
            <person name="Saif S."/>
            <person name="Birren B."/>
        </authorList>
    </citation>
    <scope>NUCLEOTIDE SEQUENCE [LARGE SCALE GENOMIC DNA]</scope>
    <source>
        <strain evidence="3">BCC8398</strain>
    </source>
</reference>
<proteinExistence type="predicted"/>
<feature type="region of interest" description="Disordered" evidence="1">
    <location>
        <begin position="223"/>
        <end position="243"/>
    </location>
</feature>
<dbReference type="AlphaFoldDB" id="A0A1B9GQI6"/>
<feature type="compositionally biased region" description="Pro residues" evidence="1">
    <location>
        <begin position="9"/>
        <end position="24"/>
    </location>
</feature>
<dbReference type="EMBL" id="KV700126">
    <property type="protein sequence ID" value="OCF33330.1"/>
    <property type="molecule type" value="Genomic_DNA"/>
</dbReference>
<reference evidence="2 3" key="1">
    <citation type="submission" date="2013-07" db="EMBL/GenBank/DDBJ databases">
        <title>The Genome Sequence of Cryptococcus heveanensis BCC8398.</title>
        <authorList>
            <consortium name="The Broad Institute Genome Sequencing Platform"/>
            <person name="Cuomo C."/>
            <person name="Litvintseva A."/>
            <person name="Chen Y."/>
            <person name="Heitman J."/>
            <person name="Sun S."/>
            <person name="Springer D."/>
            <person name="Dromer F."/>
            <person name="Young S.K."/>
            <person name="Zeng Q."/>
            <person name="Gargeya S."/>
            <person name="Fitzgerald M."/>
            <person name="Abouelleil A."/>
            <person name="Alvarado L."/>
            <person name="Berlin A.M."/>
            <person name="Chapman S.B."/>
            <person name="Dewar J."/>
            <person name="Goldberg J."/>
            <person name="Griggs A."/>
            <person name="Gujja S."/>
            <person name="Hansen M."/>
            <person name="Howarth C."/>
            <person name="Imamovic A."/>
            <person name="Larimer J."/>
            <person name="McCowan C."/>
            <person name="Murphy C."/>
            <person name="Pearson M."/>
            <person name="Priest M."/>
            <person name="Roberts A."/>
            <person name="Saif S."/>
            <person name="Shea T."/>
            <person name="Sykes S."/>
            <person name="Wortman J."/>
            <person name="Nusbaum C."/>
            <person name="Birren B."/>
        </authorList>
    </citation>
    <scope>NUCLEOTIDE SEQUENCE [LARGE SCALE GENOMIC DNA]</scope>
    <source>
        <strain evidence="2 3">BCC8398</strain>
    </source>
</reference>
<evidence type="ECO:0000313" key="2">
    <source>
        <dbReference type="EMBL" id="OCF33330.1"/>
    </source>
</evidence>
<organism evidence="2 3">
    <name type="scientific">Kwoniella heveanensis BCC8398</name>
    <dbReference type="NCBI Taxonomy" id="1296120"/>
    <lineage>
        <taxon>Eukaryota</taxon>
        <taxon>Fungi</taxon>
        <taxon>Dikarya</taxon>
        <taxon>Basidiomycota</taxon>
        <taxon>Agaricomycotina</taxon>
        <taxon>Tremellomycetes</taxon>
        <taxon>Tremellales</taxon>
        <taxon>Cryptococcaceae</taxon>
        <taxon>Kwoniella</taxon>
    </lineage>
</organism>
<feature type="region of interest" description="Disordered" evidence="1">
    <location>
        <begin position="1"/>
        <end position="136"/>
    </location>
</feature>
<sequence>MPYVKPKRPSSPPRPGTPLPPPFVPSDYSPPASPVSTIPPPTDDESDLSDSWLEVEEQSSAGRSSVGPSVLGDVAFSDTSSDSHENENGQDLDHDHETPSHWSDSSDEGNGSERGDNPGDLTIAPDPSSILSPSLAGGEYTDAEASISRLDSSVGTIHRDGDMASPSSSQIRLIFPDPGASFSTSSGTLSAGFTPTASIAGLTPMAHLDHPQLSRAGAPATPAITTLHQPRGSSRPSGRGVDDTWLRSTKLWTPAPEVDQSITTDHYEYQLLGSVDDVDHIEQDLTLVHEGEQLQIPKVDVTPSQSHVGAAATFPGASKNMTNKTFPVNFDGKKAEEIPEVLALEQILNTDALARSKTGTKKWSTGMSILALASVLSLALFRSFGPSSLISAVTQQTQEQAAAPATFTTPASTEKPSSIWDTLPFLPISLATTSTLAASSPTAKQPDLQVIKQALSTLSTLQDRLSSAANRASKTDPTVMKDEAPIMPQDQNLRTSTSCCSVSIRDDQVALTSRVSVTEKHTSLARKLTEKLLGVNRTAETAVNVSTAGVNPSPNCTCSLSTYVQSQVLARIAATFVSTRYYTLTTAQYLGHIFGPILASIEQEIGVLANLTRLYTSAALSTSRSSLFQAAQGAAIIHERINHTMHRATDGISSYFTARNSGQQAQDSASAQDLLDSLSEYVETRLDGLSDMIADEAQAMQERGWDCIYQAKSGLDKLISDIKKLHPKSDKSGNEATSKAVSAAEAQVDKDGPLPFAHMEVHPPVARLGRRGRTAVQDRSGTRARGSARRERRQERRYVERKLRGKKVNVIVPPIPAPEKPSRAKRVMDLVHHVSVTSLLNVVC</sequence>
<evidence type="ECO:0000313" key="3">
    <source>
        <dbReference type="Proteomes" id="UP000092666"/>
    </source>
</evidence>
<name>A0A1B9GQI6_9TREE</name>
<dbReference type="Proteomes" id="UP000092666">
    <property type="component" value="Unassembled WGS sequence"/>
</dbReference>
<feature type="compositionally biased region" description="Pro residues" evidence="1">
    <location>
        <begin position="31"/>
        <end position="41"/>
    </location>
</feature>
<keyword evidence="3" id="KW-1185">Reference proteome</keyword>
<feature type="compositionally biased region" description="Polar residues" evidence="1">
    <location>
        <begin position="223"/>
        <end position="236"/>
    </location>
</feature>
<feature type="compositionally biased region" description="Acidic residues" evidence="1">
    <location>
        <begin position="42"/>
        <end position="57"/>
    </location>
</feature>
<evidence type="ECO:0000256" key="1">
    <source>
        <dbReference type="SAM" id="MobiDB-lite"/>
    </source>
</evidence>
<accession>A0A1B9GQI6</accession>
<gene>
    <name evidence="2" type="ORF">I316_05071</name>
</gene>
<feature type="region of interest" description="Disordered" evidence="1">
    <location>
        <begin position="726"/>
        <end position="796"/>
    </location>
</feature>
<feature type="compositionally biased region" description="Polar residues" evidence="1">
    <location>
        <begin position="58"/>
        <end position="67"/>
    </location>
</feature>
<dbReference type="OrthoDB" id="2564461at2759"/>
<protein>
    <submittedName>
        <fullName evidence="2">Uncharacterized protein</fullName>
    </submittedName>
</protein>